<dbReference type="EMBL" id="JBHSEK010000013">
    <property type="protein sequence ID" value="MFC4491425.1"/>
    <property type="molecule type" value="Genomic_DNA"/>
</dbReference>
<accession>A0ABV8ZVU7</accession>
<protein>
    <submittedName>
        <fullName evidence="2">Hemerythrin domain-containing protein</fullName>
    </submittedName>
</protein>
<reference evidence="3" key="1">
    <citation type="journal article" date="2019" name="Int. J. Syst. Evol. Microbiol.">
        <title>The Global Catalogue of Microorganisms (GCM) 10K type strain sequencing project: providing services to taxonomists for standard genome sequencing and annotation.</title>
        <authorList>
            <consortium name="The Broad Institute Genomics Platform"/>
            <consortium name="The Broad Institute Genome Sequencing Center for Infectious Disease"/>
            <person name="Wu L."/>
            <person name="Ma J."/>
        </authorList>
    </citation>
    <scope>NUCLEOTIDE SEQUENCE [LARGE SCALE GENOMIC DNA]</scope>
    <source>
        <strain evidence="3">CGMCC 4.7608</strain>
    </source>
</reference>
<evidence type="ECO:0000259" key="1">
    <source>
        <dbReference type="Pfam" id="PF01814"/>
    </source>
</evidence>
<evidence type="ECO:0000313" key="3">
    <source>
        <dbReference type="Proteomes" id="UP001595999"/>
    </source>
</evidence>
<sequence>MKRHPALLELSREHHQALKMARQARLAAASGEPERQARLAAELQAWSADALERHFIEEETMLFPRLAQSEHAALAIRALDEHRRLRALSAELAAPNATTLARFAELLEAHVRFEERELFERCQAGLPAIDSAG</sequence>
<evidence type="ECO:0000313" key="2">
    <source>
        <dbReference type="EMBL" id="MFC4491425.1"/>
    </source>
</evidence>
<keyword evidence="3" id="KW-1185">Reference proteome</keyword>
<name>A0ABV8ZVU7_9NEIS</name>
<dbReference type="InterPro" id="IPR012312">
    <property type="entry name" value="Hemerythrin-like"/>
</dbReference>
<gene>
    <name evidence="2" type="ORF">ACFO0R_17585</name>
</gene>
<organism evidence="2 3">
    <name type="scientific">Chromobacterium aquaticum</name>
    <dbReference type="NCBI Taxonomy" id="467180"/>
    <lineage>
        <taxon>Bacteria</taxon>
        <taxon>Pseudomonadati</taxon>
        <taxon>Pseudomonadota</taxon>
        <taxon>Betaproteobacteria</taxon>
        <taxon>Neisseriales</taxon>
        <taxon>Chromobacteriaceae</taxon>
        <taxon>Chromobacterium</taxon>
    </lineage>
</organism>
<comment type="caution">
    <text evidence="2">The sequence shown here is derived from an EMBL/GenBank/DDBJ whole genome shotgun (WGS) entry which is preliminary data.</text>
</comment>
<proteinExistence type="predicted"/>
<dbReference type="Gene3D" id="1.20.120.520">
    <property type="entry name" value="nmb1532 protein domain like"/>
    <property type="match status" value="1"/>
</dbReference>
<feature type="domain" description="Hemerythrin-like" evidence="1">
    <location>
        <begin position="10"/>
        <end position="121"/>
    </location>
</feature>
<dbReference type="Pfam" id="PF01814">
    <property type="entry name" value="Hemerythrin"/>
    <property type="match status" value="1"/>
</dbReference>
<dbReference type="Proteomes" id="UP001595999">
    <property type="component" value="Unassembled WGS sequence"/>
</dbReference>
<dbReference type="RefSeq" id="WP_231464770.1">
    <property type="nucleotide sequence ID" value="NZ_JAJOHW010000149.1"/>
</dbReference>